<dbReference type="EMBL" id="ACCH01000150">
    <property type="protein sequence ID" value="EEF90464.1"/>
    <property type="molecule type" value="Genomic_DNA"/>
</dbReference>
<protein>
    <submittedName>
        <fullName evidence="1">Uncharacterized protein</fullName>
    </submittedName>
</protein>
<evidence type="ECO:0000313" key="1">
    <source>
        <dbReference type="EMBL" id="EEF90464.1"/>
    </source>
</evidence>
<sequence>MRWIDYFIKNKIKKDRLRMFNWLVVGSLFYSKRREVVVEM</sequence>
<name>E2NCC0_9BACE</name>
<comment type="caution">
    <text evidence="1">The sequence shown here is derived from an EMBL/GenBank/DDBJ whole genome shotgun (WGS) entry which is preliminary data.</text>
</comment>
<gene>
    <name evidence="1" type="ORF">BACCELL_01927</name>
</gene>
<dbReference type="Proteomes" id="UP000003711">
    <property type="component" value="Unassembled WGS sequence"/>
</dbReference>
<reference evidence="1 2" key="1">
    <citation type="submission" date="2008-12" db="EMBL/GenBank/DDBJ databases">
        <authorList>
            <person name="Fulton L."/>
            <person name="Clifton S."/>
            <person name="Fulton B."/>
            <person name="Xu J."/>
            <person name="Minx P."/>
            <person name="Pepin K.H."/>
            <person name="Johnson M."/>
            <person name="Bhonagiri V."/>
            <person name="Nash W.E."/>
            <person name="Mardis E.R."/>
            <person name="Wilson R.K."/>
        </authorList>
    </citation>
    <scope>NUCLEOTIDE SEQUENCE [LARGE SCALE GENOMIC DNA]</scope>
    <source>
        <strain evidence="1 2">DSM 14838</strain>
    </source>
</reference>
<proteinExistence type="predicted"/>
<accession>E2NCC0</accession>
<dbReference type="HOGENOM" id="CLU_3284579_0_0_10"/>
<evidence type="ECO:0000313" key="2">
    <source>
        <dbReference type="Proteomes" id="UP000003711"/>
    </source>
</evidence>
<organism evidence="1 2">
    <name type="scientific">Bacteroides cellulosilyticus DSM 14838</name>
    <dbReference type="NCBI Taxonomy" id="537012"/>
    <lineage>
        <taxon>Bacteria</taxon>
        <taxon>Pseudomonadati</taxon>
        <taxon>Bacteroidota</taxon>
        <taxon>Bacteroidia</taxon>
        <taxon>Bacteroidales</taxon>
        <taxon>Bacteroidaceae</taxon>
        <taxon>Bacteroides</taxon>
    </lineage>
</organism>
<dbReference type="AlphaFoldDB" id="E2NCC0"/>
<reference evidence="1 2" key="2">
    <citation type="submission" date="2009-01" db="EMBL/GenBank/DDBJ databases">
        <title>Draft genome sequence of Bacteroides cellulosilyticus (DSM 14838).</title>
        <authorList>
            <person name="Sudarsanam P."/>
            <person name="Ley R."/>
            <person name="Guruge J."/>
            <person name="Turnbaugh P.J."/>
            <person name="Mahowald M."/>
            <person name="Liep D."/>
            <person name="Gordon J."/>
        </authorList>
    </citation>
    <scope>NUCLEOTIDE SEQUENCE [LARGE SCALE GENOMIC DNA]</scope>
    <source>
        <strain evidence="1 2">DSM 14838</strain>
    </source>
</reference>